<dbReference type="Pfam" id="PF07865">
    <property type="entry name" value="DUF1652"/>
    <property type="match status" value="1"/>
</dbReference>
<evidence type="ECO:0000313" key="1">
    <source>
        <dbReference type="EMBL" id="WAI48918.1"/>
    </source>
</evidence>
<gene>
    <name evidence="1" type="ORF">OU419_24735</name>
</gene>
<name>A0ABY6ZY94_9PSED</name>
<accession>A0ABY6ZY94</accession>
<dbReference type="RefSeq" id="WP_254472460.1">
    <property type="nucleotide sequence ID" value="NZ_CP113432.1"/>
</dbReference>
<keyword evidence="2" id="KW-1185">Reference proteome</keyword>
<dbReference type="Proteomes" id="UP001163624">
    <property type="component" value="Chromosome"/>
</dbReference>
<organism evidence="1 2">
    <name type="scientific">Pseudomonas triclosanedens</name>
    <dbReference type="NCBI Taxonomy" id="2961893"/>
    <lineage>
        <taxon>Bacteria</taxon>
        <taxon>Pseudomonadati</taxon>
        <taxon>Pseudomonadota</taxon>
        <taxon>Gammaproteobacteria</taxon>
        <taxon>Pseudomonadales</taxon>
        <taxon>Pseudomonadaceae</taxon>
        <taxon>Pseudomonas</taxon>
    </lineage>
</organism>
<reference evidence="1" key="1">
    <citation type="submission" date="2022-11" db="EMBL/GenBank/DDBJ databases">
        <title>Pseudomonas triclosanedens sp. nov., a triclosan degrader isolated from activated sludge.</title>
        <authorList>
            <person name="Yin Y."/>
            <person name="Lu Z."/>
        </authorList>
    </citation>
    <scope>NUCLEOTIDE SEQUENCE</scope>
    <source>
        <strain evidence="1">ZM23</strain>
    </source>
</reference>
<evidence type="ECO:0000313" key="2">
    <source>
        <dbReference type="Proteomes" id="UP001163624"/>
    </source>
</evidence>
<dbReference type="EMBL" id="CP113432">
    <property type="protein sequence ID" value="WAI48918.1"/>
    <property type="molecule type" value="Genomic_DNA"/>
</dbReference>
<dbReference type="InterPro" id="IPR012448">
    <property type="entry name" value="DUF1652"/>
</dbReference>
<proteinExistence type="predicted"/>
<sequence>MQTYLQAKRILESSFLPYRCKCHLENYGEMTISIYESAVEESILTIPKVPRTDWNTLRGVAALALRLRQDMELIAALERTPTEIAASGGMNESKE</sequence>
<protein>
    <submittedName>
        <fullName evidence="1">DUF1652 domain-containing protein</fullName>
    </submittedName>
</protein>